<dbReference type="EMBL" id="PVWQ01000005">
    <property type="protein sequence ID" value="RDW81305.1"/>
    <property type="molecule type" value="Genomic_DNA"/>
</dbReference>
<keyword evidence="2" id="KW-1185">Reference proteome</keyword>
<proteinExistence type="predicted"/>
<comment type="caution">
    <text evidence="1">The sequence shown here is derived from an EMBL/GenBank/DDBJ whole genome shotgun (WGS) entry which is preliminary data.</text>
</comment>
<evidence type="ECO:0000313" key="2">
    <source>
        <dbReference type="Proteomes" id="UP000256690"/>
    </source>
</evidence>
<sequence length="155" mass="16699">MASRTEARTRTIYLMTSRSSSRQRAHFAIFVPSTASSTSTSIQMGTDTSTDVGNRSGTLINVIGAPMLGFMHEFRRQYIPALHSTEPFKMYPLSEVDEAHIVGRQPETQAGEDQGEGVYQTDTTPTNALETAACQIPAPGVNAAKNGQQTTSAIS</sequence>
<dbReference type="STRING" id="1810919.A0A3D8S4U3"/>
<dbReference type="GeneID" id="38115232"/>
<protein>
    <submittedName>
        <fullName evidence="1">Uncharacterized protein</fullName>
    </submittedName>
</protein>
<dbReference type="Proteomes" id="UP000256690">
    <property type="component" value="Unassembled WGS sequence"/>
</dbReference>
<organism evidence="1 2">
    <name type="scientific">Aspergillus mulundensis</name>
    <dbReference type="NCBI Taxonomy" id="1810919"/>
    <lineage>
        <taxon>Eukaryota</taxon>
        <taxon>Fungi</taxon>
        <taxon>Dikarya</taxon>
        <taxon>Ascomycota</taxon>
        <taxon>Pezizomycotina</taxon>
        <taxon>Eurotiomycetes</taxon>
        <taxon>Eurotiomycetidae</taxon>
        <taxon>Eurotiales</taxon>
        <taxon>Aspergillaceae</taxon>
        <taxon>Aspergillus</taxon>
        <taxon>Aspergillus subgen. Nidulantes</taxon>
    </lineage>
</organism>
<dbReference type="Pfam" id="PF20174">
    <property type="entry name" value="DUF6540"/>
    <property type="match status" value="1"/>
</dbReference>
<name>A0A3D8S4U3_9EURO</name>
<dbReference type="RefSeq" id="XP_026604358.1">
    <property type="nucleotide sequence ID" value="XM_026746878.1"/>
</dbReference>
<dbReference type="OrthoDB" id="1658288at2759"/>
<dbReference type="AlphaFoldDB" id="A0A3D8S4U3"/>
<gene>
    <name evidence="1" type="ORF">DSM5745_04862</name>
</gene>
<evidence type="ECO:0000313" key="1">
    <source>
        <dbReference type="EMBL" id="RDW81305.1"/>
    </source>
</evidence>
<reference evidence="1 2" key="1">
    <citation type="journal article" date="2018" name="IMA Fungus">
        <title>IMA Genome-F 9: Draft genome sequence of Annulohypoxylon stygium, Aspergillus mulundensis, Berkeleyomyces basicola (syn. Thielaviopsis basicola), Ceratocystis smalleyi, two Cercospora beticola strains, Coleophoma cylindrospora, Fusarium fracticaudum, Phialophora cf. hyalina, and Morchella septimelata.</title>
        <authorList>
            <person name="Wingfield B.D."/>
            <person name="Bills G.F."/>
            <person name="Dong Y."/>
            <person name="Huang W."/>
            <person name="Nel W.J."/>
            <person name="Swalarsk-Parry B.S."/>
            <person name="Vaghefi N."/>
            <person name="Wilken P.M."/>
            <person name="An Z."/>
            <person name="de Beer Z.W."/>
            <person name="De Vos L."/>
            <person name="Chen L."/>
            <person name="Duong T.A."/>
            <person name="Gao Y."/>
            <person name="Hammerbacher A."/>
            <person name="Kikkert J.R."/>
            <person name="Li Y."/>
            <person name="Li H."/>
            <person name="Li K."/>
            <person name="Li Q."/>
            <person name="Liu X."/>
            <person name="Ma X."/>
            <person name="Naidoo K."/>
            <person name="Pethybridge S.J."/>
            <person name="Sun J."/>
            <person name="Steenkamp E.T."/>
            <person name="van der Nest M.A."/>
            <person name="van Wyk S."/>
            <person name="Wingfield M.J."/>
            <person name="Xiong C."/>
            <person name="Yue Q."/>
            <person name="Zhang X."/>
        </authorList>
    </citation>
    <scope>NUCLEOTIDE SEQUENCE [LARGE SCALE GENOMIC DNA]</scope>
    <source>
        <strain evidence="1 2">DSM 5745</strain>
    </source>
</reference>
<dbReference type="InterPro" id="IPR046670">
    <property type="entry name" value="DUF6540"/>
</dbReference>
<accession>A0A3D8S4U3</accession>